<name>A0ABQ1MV46_9BACT</name>
<organism evidence="6 7">
    <name type="scientific">Belliella aquatica</name>
    <dbReference type="NCBI Taxonomy" id="1323734"/>
    <lineage>
        <taxon>Bacteria</taxon>
        <taxon>Pseudomonadati</taxon>
        <taxon>Bacteroidota</taxon>
        <taxon>Cytophagia</taxon>
        <taxon>Cytophagales</taxon>
        <taxon>Cyclobacteriaceae</taxon>
        <taxon>Belliella</taxon>
    </lineage>
</organism>
<sequence length="64" mass="7134">MKNSEINALSISELIERIAAEQSNLTKMRFAHAISPIENPNKLKETKRTIARLKTALTASQLAK</sequence>
<dbReference type="EMBL" id="BMFD01000008">
    <property type="protein sequence ID" value="GGC44921.1"/>
    <property type="molecule type" value="Genomic_DNA"/>
</dbReference>
<dbReference type="SUPFAM" id="SSF46561">
    <property type="entry name" value="Ribosomal protein L29 (L29p)"/>
    <property type="match status" value="1"/>
</dbReference>
<evidence type="ECO:0000256" key="3">
    <source>
        <dbReference type="ARBA" id="ARBA00023274"/>
    </source>
</evidence>
<comment type="similarity">
    <text evidence="1 5">Belongs to the universal ribosomal protein uL29 family.</text>
</comment>
<dbReference type="PROSITE" id="PS00579">
    <property type="entry name" value="RIBOSOMAL_L29"/>
    <property type="match status" value="1"/>
</dbReference>
<keyword evidence="2 5" id="KW-0689">Ribosomal protein</keyword>
<evidence type="ECO:0000256" key="2">
    <source>
        <dbReference type="ARBA" id="ARBA00022980"/>
    </source>
</evidence>
<dbReference type="InterPro" id="IPR001854">
    <property type="entry name" value="Ribosomal_uL29"/>
</dbReference>
<protein>
    <recommendedName>
        <fullName evidence="4 5">Large ribosomal subunit protein uL29</fullName>
    </recommendedName>
</protein>
<evidence type="ECO:0000313" key="7">
    <source>
        <dbReference type="Proteomes" id="UP000635885"/>
    </source>
</evidence>
<accession>A0ABQ1MV46</accession>
<dbReference type="Proteomes" id="UP000635885">
    <property type="component" value="Unassembled WGS sequence"/>
</dbReference>
<gene>
    <name evidence="5 6" type="primary">rpmC</name>
    <name evidence="6" type="ORF">GCM10010993_24330</name>
</gene>
<dbReference type="Gene3D" id="1.10.287.310">
    <property type="match status" value="1"/>
</dbReference>
<dbReference type="InterPro" id="IPR036049">
    <property type="entry name" value="Ribosomal_uL29_sf"/>
</dbReference>
<dbReference type="RefSeq" id="WP_188443306.1">
    <property type="nucleotide sequence ID" value="NZ_BMFD01000008.1"/>
</dbReference>
<proteinExistence type="inferred from homology"/>
<keyword evidence="3 5" id="KW-0687">Ribonucleoprotein</keyword>
<evidence type="ECO:0000313" key="6">
    <source>
        <dbReference type="EMBL" id="GGC44921.1"/>
    </source>
</evidence>
<comment type="caution">
    <text evidence="6">The sequence shown here is derived from an EMBL/GenBank/DDBJ whole genome shotgun (WGS) entry which is preliminary data.</text>
</comment>
<dbReference type="InterPro" id="IPR018254">
    <property type="entry name" value="Ribosomal_uL29_CS"/>
</dbReference>
<evidence type="ECO:0000256" key="4">
    <source>
        <dbReference type="ARBA" id="ARBA00035204"/>
    </source>
</evidence>
<keyword evidence="7" id="KW-1185">Reference proteome</keyword>
<dbReference type="Pfam" id="PF00831">
    <property type="entry name" value="Ribosomal_L29"/>
    <property type="match status" value="1"/>
</dbReference>
<dbReference type="CDD" id="cd00427">
    <property type="entry name" value="Ribosomal_L29_HIP"/>
    <property type="match status" value="1"/>
</dbReference>
<evidence type="ECO:0000256" key="5">
    <source>
        <dbReference type="HAMAP-Rule" id="MF_00374"/>
    </source>
</evidence>
<dbReference type="GO" id="GO:0005840">
    <property type="term" value="C:ribosome"/>
    <property type="evidence" value="ECO:0007669"/>
    <property type="project" value="UniProtKB-KW"/>
</dbReference>
<dbReference type="NCBIfam" id="TIGR00012">
    <property type="entry name" value="L29"/>
    <property type="match status" value="1"/>
</dbReference>
<evidence type="ECO:0000256" key="1">
    <source>
        <dbReference type="ARBA" id="ARBA00009254"/>
    </source>
</evidence>
<dbReference type="HAMAP" id="MF_00374">
    <property type="entry name" value="Ribosomal_uL29"/>
    <property type="match status" value="1"/>
</dbReference>
<reference evidence="7" key="1">
    <citation type="journal article" date="2019" name="Int. J. Syst. Evol. Microbiol.">
        <title>The Global Catalogue of Microorganisms (GCM) 10K type strain sequencing project: providing services to taxonomists for standard genome sequencing and annotation.</title>
        <authorList>
            <consortium name="The Broad Institute Genomics Platform"/>
            <consortium name="The Broad Institute Genome Sequencing Center for Infectious Disease"/>
            <person name="Wu L."/>
            <person name="Ma J."/>
        </authorList>
    </citation>
    <scope>NUCLEOTIDE SEQUENCE [LARGE SCALE GENOMIC DNA]</scope>
    <source>
        <strain evidence="7">CGMCC 1.12479</strain>
    </source>
</reference>